<feature type="domain" description="Cyclic nucleotide-binding" evidence="1">
    <location>
        <begin position="12"/>
        <end position="132"/>
    </location>
</feature>
<dbReference type="Gene3D" id="2.60.120.10">
    <property type="entry name" value="Jelly Rolls"/>
    <property type="match status" value="1"/>
</dbReference>
<dbReference type="Proteomes" id="UP000664417">
    <property type="component" value="Unassembled WGS sequence"/>
</dbReference>
<dbReference type="GO" id="GO:0005829">
    <property type="term" value="C:cytosol"/>
    <property type="evidence" value="ECO:0007669"/>
    <property type="project" value="TreeGrafter"/>
</dbReference>
<dbReference type="Pfam" id="PF00027">
    <property type="entry name" value="cNMP_binding"/>
    <property type="match status" value="1"/>
</dbReference>
<dbReference type="PANTHER" id="PTHR24567:SF26">
    <property type="entry name" value="REGULATORY PROTEIN YEIL"/>
    <property type="match status" value="1"/>
</dbReference>
<proteinExistence type="predicted"/>
<protein>
    <submittedName>
        <fullName evidence="2">Cyclic nucleotide-binding domain-containing protein</fullName>
    </submittedName>
</protein>
<dbReference type="InterPro" id="IPR018490">
    <property type="entry name" value="cNMP-bd_dom_sf"/>
</dbReference>
<dbReference type="RefSeq" id="WP_207861222.1">
    <property type="nucleotide sequence ID" value="NZ_JAFREP010000023.1"/>
</dbReference>
<dbReference type="GO" id="GO:0003700">
    <property type="term" value="F:DNA-binding transcription factor activity"/>
    <property type="evidence" value="ECO:0007669"/>
    <property type="project" value="TreeGrafter"/>
</dbReference>
<dbReference type="EMBL" id="JAFREP010000023">
    <property type="protein sequence ID" value="MBO1321247.1"/>
    <property type="molecule type" value="Genomic_DNA"/>
</dbReference>
<dbReference type="InterPro" id="IPR014710">
    <property type="entry name" value="RmlC-like_jellyroll"/>
</dbReference>
<dbReference type="PANTHER" id="PTHR24567">
    <property type="entry name" value="CRP FAMILY TRANSCRIPTIONAL REGULATORY PROTEIN"/>
    <property type="match status" value="1"/>
</dbReference>
<dbReference type="PROSITE" id="PS00889">
    <property type="entry name" value="CNMP_BINDING_2"/>
    <property type="match status" value="1"/>
</dbReference>
<evidence type="ECO:0000313" key="3">
    <source>
        <dbReference type="Proteomes" id="UP000664417"/>
    </source>
</evidence>
<dbReference type="InterPro" id="IPR000595">
    <property type="entry name" value="cNMP-bd_dom"/>
</dbReference>
<gene>
    <name evidence="2" type="ORF">J3U88_22395</name>
</gene>
<dbReference type="InterPro" id="IPR018488">
    <property type="entry name" value="cNMP-bd_CS"/>
</dbReference>
<dbReference type="PROSITE" id="PS50042">
    <property type="entry name" value="CNMP_BINDING_3"/>
    <property type="match status" value="1"/>
</dbReference>
<evidence type="ECO:0000313" key="2">
    <source>
        <dbReference type="EMBL" id="MBO1321247.1"/>
    </source>
</evidence>
<evidence type="ECO:0000259" key="1">
    <source>
        <dbReference type="PROSITE" id="PS50042"/>
    </source>
</evidence>
<name>A0A8J7Q681_9BACT</name>
<organism evidence="2 3">
    <name type="scientific">Acanthopleuribacter pedis</name>
    <dbReference type="NCBI Taxonomy" id="442870"/>
    <lineage>
        <taxon>Bacteria</taxon>
        <taxon>Pseudomonadati</taxon>
        <taxon>Acidobacteriota</taxon>
        <taxon>Holophagae</taxon>
        <taxon>Acanthopleuribacterales</taxon>
        <taxon>Acanthopleuribacteraceae</taxon>
        <taxon>Acanthopleuribacter</taxon>
    </lineage>
</organism>
<dbReference type="SUPFAM" id="SSF51206">
    <property type="entry name" value="cAMP-binding domain-like"/>
    <property type="match status" value="1"/>
</dbReference>
<reference evidence="2" key="1">
    <citation type="submission" date="2021-03" db="EMBL/GenBank/DDBJ databases">
        <authorList>
            <person name="Wang G."/>
        </authorList>
    </citation>
    <scope>NUCLEOTIDE SEQUENCE</scope>
    <source>
        <strain evidence="2">KCTC 12899</strain>
    </source>
</reference>
<dbReference type="SMART" id="SM00100">
    <property type="entry name" value="cNMP"/>
    <property type="match status" value="1"/>
</dbReference>
<dbReference type="InterPro" id="IPR050397">
    <property type="entry name" value="Env_Response_Regulators"/>
</dbReference>
<keyword evidence="3" id="KW-1185">Reference proteome</keyword>
<dbReference type="CDD" id="cd00038">
    <property type="entry name" value="CAP_ED"/>
    <property type="match status" value="1"/>
</dbReference>
<sequence>MEYDLYSQIESFNTKLTMNTLQFLMQHGEMKKFSKGDVICREGDASESVYIIVDGVARVEKIDPFGNVNTIATVKSGALIGEMGVFLNMKRSATLVAHKDMTMAEFTNQNFINALPKTPDITVRLLKSMADKINMINQKYTDLLLKNSILMIGLYVLSLAEGKTGAEREVRLQIPVVLKQVGISAKRLKSVLNIFLRNQLIGKWKTNQGEVVFKVKPGELRGFLKGLSAGG</sequence>
<accession>A0A8J7Q681</accession>
<comment type="caution">
    <text evidence="2">The sequence shown here is derived from an EMBL/GenBank/DDBJ whole genome shotgun (WGS) entry which is preliminary data.</text>
</comment>
<dbReference type="AlphaFoldDB" id="A0A8J7Q681"/>